<evidence type="ECO:0000313" key="1">
    <source>
        <dbReference type="EMBL" id="VEL14966.1"/>
    </source>
</evidence>
<accession>A0A448WLW6</accession>
<protein>
    <submittedName>
        <fullName evidence="1">Uncharacterized protein</fullName>
    </submittedName>
</protein>
<organism evidence="1 2">
    <name type="scientific">Protopolystoma xenopodis</name>
    <dbReference type="NCBI Taxonomy" id="117903"/>
    <lineage>
        <taxon>Eukaryota</taxon>
        <taxon>Metazoa</taxon>
        <taxon>Spiralia</taxon>
        <taxon>Lophotrochozoa</taxon>
        <taxon>Platyhelminthes</taxon>
        <taxon>Monogenea</taxon>
        <taxon>Polyopisthocotylea</taxon>
        <taxon>Polystomatidea</taxon>
        <taxon>Polystomatidae</taxon>
        <taxon>Protopolystoma</taxon>
    </lineage>
</organism>
<reference evidence="1" key="1">
    <citation type="submission" date="2018-11" db="EMBL/GenBank/DDBJ databases">
        <authorList>
            <consortium name="Pathogen Informatics"/>
        </authorList>
    </citation>
    <scope>NUCLEOTIDE SEQUENCE</scope>
</reference>
<comment type="caution">
    <text evidence="1">The sequence shown here is derived from an EMBL/GenBank/DDBJ whole genome shotgun (WGS) entry which is preliminary data.</text>
</comment>
<sequence length="147" mass="15895">MSRGLFLKFPTTHYQVPAFASSSRCPSCLLGSVALSDMLPRRIGLPTANGRNHLPRHLASESAFATHSGLSGWLPTRFAHFTNPHMNRLSRQLMPLVERASVLSIGAEPNDACTMTCIVTLPISWTGHTNTTLNTICTGPAAGLARR</sequence>
<evidence type="ECO:0000313" key="2">
    <source>
        <dbReference type="Proteomes" id="UP000784294"/>
    </source>
</evidence>
<gene>
    <name evidence="1" type="ORF">PXEA_LOCUS8406</name>
</gene>
<dbReference type="AlphaFoldDB" id="A0A448WLW6"/>
<proteinExistence type="predicted"/>
<dbReference type="EMBL" id="CAAALY010022945">
    <property type="protein sequence ID" value="VEL14966.1"/>
    <property type="molecule type" value="Genomic_DNA"/>
</dbReference>
<name>A0A448WLW6_9PLAT</name>
<keyword evidence="2" id="KW-1185">Reference proteome</keyword>
<dbReference type="Proteomes" id="UP000784294">
    <property type="component" value="Unassembled WGS sequence"/>
</dbReference>